<protein>
    <submittedName>
        <fullName evidence="1">AAEL004481-PA</fullName>
    </submittedName>
</protein>
<proteinExistence type="predicted"/>
<evidence type="ECO:0000313" key="1">
    <source>
        <dbReference type="EMBL" id="EAT44126.1"/>
    </source>
</evidence>
<dbReference type="PaxDb" id="7159-AAEL004481-PA"/>
<sequence>MGHDRTCCTSQLLLRLPYQWSEILSSGKILRIFCEINWPIAVNSTWQQKYGVWFTTVLERKLFGC</sequence>
<reference evidence="1" key="1">
    <citation type="submission" date="2005-10" db="EMBL/GenBank/DDBJ databases">
        <authorList>
            <person name="Loftus B.J."/>
            <person name="Nene V.M."/>
            <person name="Hannick L.I."/>
            <person name="Bidwell S."/>
            <person name="Haas B."/>
            <person name="Amedeo P."/>
            <person name="Orvis J."/>
            <person name="Wortman J.R."/>
            <person name="White O.R."/>
            <person name="Salzberg S."/>
            <person name="Shumway M."/>
            <person name="Koo H."/>
            <person name="Zhao Y."/>
            <person name="Holmes M."/>
            <person name="Miller J."/>
            <person name="Schatz M."/>
            <person name="Pop M."/>
            <person name="Pai G."/>
            <person name="Utterback T."/>
            <person name="Rogers Y.-H."/>
            <person name="Kravitz S."/>
            <person name="Fraser C.M."/>
        </authorList>
    </citation>
    <scope>NUCLEOTIDE SEQUENCE</scope>
    <source>
        <strain evidence="1">Liverpool</strain>
    </source>
</reference>
<dbReference type="AlphaFoldDB" id="Q17CR9"/>
<reference evidence="1" key="3">
    <citation type="submission" date="2012-09" db="EMBL/GenBank/DDBJ databases">
        <authorList>
            <consortium name="VectorBase"/>
        </authorList>
    </citation>
    <scope>NUCLEOTIDE SEQUENCE</scope>
    <source>
        <strain evidence="1">Liverpool</strain>
    </source>
</reference>
<name>Q17CR9_AEDAE</name>
<evidence type="ECO:0000313" key="2">
    <source>
        <dbReference type="Proteomes" id="UP000682892"/>
    </source>
</evidence>
<reference evidence="1" key="2">
    <citation type="journal article" date="2007" name="Science">
        <title>Genome sequence of Aedes aegypti, a major arbovirus vector.</title>
        <authorList>
            <person name="Nene V."/>
            <person name="Wortman J.R."/>
            <person name="Lawson D."/>
            <person name="Haas B."/>
            <person name="Kodira C."/>
            <person name="Tu Z.J."/>
            <person name="Loftus B."/>
            <person name="Xi Z."/>
            <person name="Megy K."/>
            <person name="Grabherr M."/>
            <person name="Ren Q."/>
            <person name="Zdobnov E.M."/>
            <person name="Lobo N.F."/>
            <person name="Campbell K.S."/>
            <person name="Brown S.E."/>
            <person name="Bonaldo M.F."/>
            <person name="Zhu J."/>
            <person name="Sinkins S.P."/>
            <person name="Hogenkamp D.G."/>
            <person name="Amedeo P."/>
            <person name="Arensburger P."/>
            <person name="Atkinson P.W."/>
            <person name="Bidwell S."/>
            <person name="Biedler J."/>
            <person name="Birney E."/>
            <person name="Bruggner R.V."/>
            <person name="Costas J."/>
            <person name="Coy M.R."/>
            <person name="Crabtree J."/>
            <person name="Crawford M."/>
            <person name="Debruyn B."/>
            <person name="Decaprio D."/>
            <person name="Eiglmeier K."/>
            <person name="Eisenstadt E."/>
            <person name="El-Dorry H."/>
            <person name="Gelbart W.M."/>
            <person name="Gomes S.L."/>
            <person name="Hammond M."/>
            <person name="Hannick L.I."/>
            <person name="Hogan J.R."/>
            <person name="Holmes M.H."/>
            <person name="Jaffe D."/>
            <person name="Johnston J.S."/>
            <person name="Kennedy R.C."/>
            <person name="Koo H."/>
            <person name="Kravitz S."/>
            <person name="Kriventseva E.V."/>
            <person name="Kulp D."/>
            <person name="Labutti K."/>
            <person name="Lee E."/>
            <person name="Li S."/>
            <person name="Lovin D.D."/>
            <person name="Mao C."/>
            <person name="Mauceli E."/>
            <person name="Menck C.F."/>
            <person name="Miller J.R."/>
            <person name="Montgomery P."/>
            <person name="Mori A."/>
            <person name="Nascimento A.L."/>
            <person name="Naveira H.F."/>
            <person name="Nusbaum C."/>
            <person name="O'leary S."/>
            <person name="Orvis J."/>
            <person name="Pertea M."/>
            <person name="Quesneville H."/>
            <person name="Reidenbach K.R."/>
            <person name="Rogers Y.H."/>
            <person name="Roth C.W."/>
            <person name="Schneider J.R."/>
            <person name="Schatz M."/>
            <person name="Shumway M."/>
            <person name="Stanke M."/>
            <person name="Stinson E.O."/>
            <person name="Tubio J.M."/>
            <person name="Vanzee J.P."/>
            <person name="Verjovski-Almeida S."/>
            <person name="Werner D."/>
            <person name="White O."/>
            <person name="Wyder S."/>
            <person name="Zeng Q."/>
            <person name="Zhao Q."/>
            <person name="Zhao Y."/>
            <person name="Hill C.A."/>
            <person name="Raikhel A.S."/>
            <person name="Soares M.B."/>
            <person name="Knudson D.L."/>
            <person name="Lee N.H."/>
            <person name="Galagan J."/>
            <person name="Salzberg S.L."/>
            <person name="Paulsen I.T."/>
            <person name="Dimopoulos G."/>
            <person name="Collins F.H."/>
            <person name="Birren B."/>
            <person name="Fraser-Liggett C.M."/>
            <person name="Severson D.W."/>
        </authorList>
    </citation>
    <scope>NUCLEOTIDE SEQUENCE [LARGE SCALE GENOMIC DNA]</scope>
    <source>
        <strain evidence="1">Liverpool</strain>
    </source>
</reference>
<gene>
    <name evidence="1" type="ORF">AaeL_AAEL004481</name>
</gene>
<organism evidence="1 2">
    <name type="scientific">Aedes aegypti</name>
    <name type="common">Yellowfever mosquito</name>
    <name type="synonym">Culex aegypti</name>
    <dbReference type="NCBI Taxonomy" id="7159"/>
    <lineage>
        <taxon>Eukaryota</taxon>
        <taxon>Metazoa</taxon>
        <taxon>Ecdysozoa</taxon>
        <taxon>Arthropoda</taxon>
        <taxon>Hexapoda</taxon>
        <taxon>Insecta</taxon>
        <taxon>Pterygota</taxon>
        <taxon>Neoptera</taxon>
        <taxon>Endopterygota</taxon>
        <taxon>Diptera</taxon>
        <taxon>Nematocera</taxon>
        <taxon>Culicoidea</taxon>
        <taxon>Culicidae</taxon>
        <taxon>Culicinae</taxon>
        <taxon>Aedini</taxon>
        <taxon>Aedes</taxon>
        <taxon>Stegomyia</taxon>
    </lineage>
</organism>
<dbReference type="Proteomes" id="UP000682892">
    <property type="component" value="Unassembled WGS sequence"/>
</dbReference>
<accession>Q17CR9</accession>
<dbReference type="EMBL" id="CH477305">
    <property type="protein sequence ID" value="EAT44126.1"/>
    <property type="molecule type" value="Genomic_DNA"/>
</dbReference>
<dbReference type="HOGENOM" id="CLU_2851525_0_0_1"/>